<reference evidence="2 3" key="1">
    <citation type="journal article" date="2010" name="Stand. Genomic Sci.">
        <title>Complete genome sequence of Meiothermus ruber type strain (21).</title>
        <authorList>
            <person name="Tindall B.J."/>
            <person name="Sikorski J."/>
            <person name="Lucas S."/>
            <person name="Goltsman E."/>
            <person name="Copeland A."/>
            <person name="Glavina Del Rio T."/>
            <person name="Nolan M."/>
            <person name="Tice H."/>
            <person name="Cheng J.F."/>
            <person name="Han C."/>
            <person name="Pitluck S."/>
            <person name="Liolios K."/>
            <person name="Ivanova N."/>
            <person name="Mavromatis K."/>
            <person name="Ovchinnikova G."/>
            <person name="Pati A."/>
            <person name="Fahnrich R."/>
            <person name="Goodwin L."/>
            <person name="Chen A."/>
            <person name="Palaniappan K."/>
            <person name="Land M."/>
            <person name="Hauser L."/>
            <person name="Chang Y.J."/>
            <person name="Jeffries C.D."/>
            <person name="Rohde M."/>
            <person name="Goker M."/>
            <person name="Woyke T."/>
            <person name="Bristow J."/>
            <person name="Eisen J.A."/>
            <person name="Markowitz V."/>
            <person name="Hugenholtz P."/>
            <person name="Kyrpides N.C."/>
            <person name="Klenk H.P."/>
            <person name="Lapidus A."/>
        </authorList>
    </citation>
    <scope>NUCLEOTIDE SEQUENCE [LARGE SCALE GENOMIC DNA]</scope>
    <source>
        <strain evidence="3">ATCC 35948 / DSM 1279 / VKM B-1258 / 21</strain>
    </source>
</reference>
<feature type="transmembrane region" description="Helical" evidence="1">
    <location>
        <begin position="243"/>
        <end position="262"/>
    </location>
</feature>
<feature type="transmembrane region" description="Helical" evidence="1">
    <location>
        <begin position="31"/>
        <end position="56"/>
    </location>
</feature>
<dbReference type="OrthoDB" id="31793at2"/>
<name>A0A806CPJ9_MEIRD</name>
<feature type="transmembrane region" description="Helical" evidence="1">
    <location>
        <begin position="189"/>
        <end position="207"/>
    </location>
</feature>
<sequence>MATPAPRSRVSLKAVALPNEHGGWGFTLEPVLLGLLVAPSGAGLGLGLFALAAFFTRHPLKLWLTDLRRGKTFPRTALARNFALLYGFLAVAGLLWTARWAAGPFWIPLLLALPLVGVQLWFDARNQGRNLLPELCGAVAMGAIATGIALAAGQNPLLAYGLWQVLAARSLASIFYARAQVRRARGERVEVVPVYLAEGLAIAGLVLGAWLGWLPWTSVLALALLLPWTLYTLHRPPMPARAVGWSQMALGLLVVLSTALGARGGL</sequence>
<feature type="transmembrane region" description="Helical" evidence="1">
    <location>
        <begin position="157"/>
        <end position="177"/>
    </location>
</feature>
<protein>
    <recommendedName>
        <fullName evidence="4">Prenyltransferase</fullName>
    </recommendedName>
</protein>
<keyword evidence="3" id="KW-1185">Reference proteome</keyword>
<keyword evidence="1" id="KW-1133">Transmembrane helix</keyword>
<dbReference type="Proteomes" id="UP000006655">
    <property type="component" value="Chromosome"/>
</dbReference>
<feature type="transmembrane region" description="Helical" evidence="1">
    <location>
        <begin position="77"/>
        <end position="98"/>
    </location>
</feature>
<keyword evidence="1" id="KW-0472">Membrane</keyword>
<dbReference type="InterPro" id="IPR025576">
    <property type="entry name" value="YwiC"/>
</dbReference>
<evidence type="ECO:0008006" key="4">
    <source>
        <dbReference type="Google" id="ProtNLM"/>
    </source>
</evidence>
<evidence type="ECO:0000313" key="2">
    <source>
        <dbReference type="EMBL" id="ADD29023.1"/>
    </source>
</evidence>
<dbReference type="KEGG" id="mrb:Mrub_2270"/>
<feature type="transmembrane region" description="Helical" evidence="1">
    <location>
        <begin position="104"/>
        <end position="122"/>
    </location>
</feature>
<keyword evidence="1" id="KW-0812">Transmembrane</keyword>
<dbReference type="RefSeq" id="WP_013014521.1">
    <property type="nucleotide sequence ID" value="NC_013946.1"/>
</dbReference>
<proteinExistence type="predicted"/>
<dbReference type="Pfam" id="PF14256">
    <property type="entry name" value="YwiC"/>
    <property type="match status" value="1"/>
</dbReference>
<dbReference type="EMBL" id="CP001743">
    <property type="protein sequence ID" value="ADD29023.1"/>
    <property type="molecule type" value="Genomic_DNA"/>
</dbReference>
<evidence type="ECO:0000313" key="3">
    <source>
        <dbReference type="Proteomes" id="UP000006655"/>
    </source>
</evidence>
<gene>
    <name evidence="2" type="ordered locus">Mrub_2270</name>
</gene>
<organism evidence="2 3">
    <name type="scientific">Meiothermus ruber (strain ATCC 35948 / DSM 1279 / VKM B-1258 / 21)</name>
    <name type="common">Thermus ruber</name>
    <dbReference type="NCBI Taxonomy" id="504728"/>
    <lineage>
        <taxon>Bacteria</taxon>
        <taxon>Thermotogati</taxon>
        <taxon>Deinococcota</taxon>
        <taxon>Deinococci</taxon>
        <taxon>Thermales</taxon>
        <taxon>Thermaceae</taxon>
        <taxon>Meiothermus</taxon>
    </lineage>
</organism>
<dbReference type="AlphaFoldDB" id="A0A806CPJ9"/>
<evidence type="ECO:0000256" key="1">
    <source>
        <dbReference type="SAM" id="Phobius"/>
    </source>
</evidence>
<feature type="transmembrane region" description="Helical" evidence="1">
    <location>
        <begin position="131"/>
        <end position="151"/>
    </location>
</feature>
<accession>A0A806CPJ9</accession>